<feature type="domain" description="CTCK" evidence="25">
    <location>
        <begin position="2080"/>
        <end position="2160"/>
    </location>
</feature>
<feature type="domain" description="EGF-like" evidence="27">
    <location>
        <begin position="1827"/>
        <end position="1864"/>
    </location>
</feature>
<dbReference type="InterPro" id="IPR003591">
    <property type="entry name" value="Leu-rich_rpt_typical-subtyp"/>
</dbReference>
<evidence type="ECO:0000259" key="25">
    <source>
        <dbReference type="PROSITE" id="PS01225"/>
    </source>
</evidence>
<dbReference type="SUPFAM" id="SSF52058">
    <property type="entry name" value="L domain-like"/>
    <property type="match status" value="2"/>
</dbReference>
<feature type="domain" description="EGF-like" evidence="27">
    <location>
        <begin position="2043"/>
        <end position="2081"/>
    </location>
</feature>
<reference evidence="28" key="1">
    <citation type="submission" date="2022-11" db="EMBL/GenBank/DDBJ databases">
        <authorList>
            <person name="Kikuchi T."/>
        </authorList>
    </citation>
    <scope>NUCLEOTIDE SEQUENCE</scope>
    <source>
        <strain evidence="28">PS1010</strain>
    </source>
</reference>
<organism evidence="28 29">
    <name type="scientific">Caenorhabditis angaria</name>
    <dbReference type="NCBI Taxonomy" id="860376"/>
    <lineage>
        <taxon>Eukaryota</taxon>
        <taxon>Metazoa</taxon>
        <taxon>Ecdysozoa</taxon>
        <taxon>Nematoda</taxon>
        <taxon>Chromadorea</taxon>
        <taxon>Rhabditida</taxon>
        <taxon>Rhabditina</taxon>
        <taxon>Rhabditomorpha</taxon>
        <taxon>Rhabditoidea</taxon>
        <taxon>Rhabditidae</taxon>
        <taxon>Peloderinae</taxon>
        <taxon>Caenorhabditis</taxon>
    </lineage>
</organism>
<feature type="disulfide bond" evidence="21">
    <location>
        <begin position="1831"/>
        <end position="1841"/>
    </location>
</feature>
<sequence length="2169" mass="243195">MSWIQNLKNYQHLHDSAEYMKQVYGDPLAYLKEDTKFVTEREYYEDYGYGECFNSQDTEVQCELITGEFDPKLLPYDKRLAWHFKEFCYKTSAHGIPMIGEAPNLYYRTVWVLLFLGCMIMLYLNAQSVWVKYNRNEKIVDIQLKFDTAPFPAITLCNLNPYKASLATNVDLIKRTLSAFDGAMGKAGGSNSTAPATPPTTEAPTTTTQKPRRRGKRSTDEFSTTRFRRSNDAFFEPGYAKCICGEGSSEDVDGGDEETVIETTTPKPYDIFSYDQIKSEEELEEEDNYENADIAQKDNSKMEVGCSSKDTITEEPTGPDDKCICAFDRATKDAWPCHLAPLWKPSECDNCQLNRICQMSSNQTKKGHRSECLCSPSGNYCVAYNSKVVPLDIWSWLAGVSPTEDANFLEAMGFQGMTDEVAIVTKAKENIMFAMATLSMADREALSNTKKELVHKCSFNGKACDIDKDFLTHIDPVFGSCFTYNHDRSVNLTSIRAGPMYGLRMLVYVNASDYMPTTEATGVRLTIHDKDEFPFPDTFGYSAPTGYVSSFGLRLRKMSRLPAPYGDCITDGKTADYIYQNYTYSVEGCYRSCFQQLVLKDCHCGDPRFPVPKNKKHCSASDPTARRCLDQRMNDLGGLHSSFRCRCQQPCQQSIYSVTYSPAKWPSLSLQIQLGSCNGTAVECNKHYKENGAMVEVFYEQLNFEMLTESEAYGFVNLLADFGGQLGLWCVTSIFILFIPVISTSCPQQCSCSPNTVICTGKQLTKIPTDIPLDTHRLDLQENRISVIRSGDLDHLRQLKILQLMDNNIHAIEEHAFDRLESLERLRLNRNRIRALPDDIFKHNKNLHRLDLSENFLNVITDEQLRGPKNMRNLQLDKNNLVCLETNTLSQWNSLEILTLNSNNLTTIGELDMMPNLRQFRLAENPWLCDCRLKWMKRSLTGQAASHAKCAKPAILHGSTISDVDESLMKCSGIEKRATMTCKETKVCPASCTCTETTVDCRDRGLTYIPSNLPPLTTELRLEQNQITYVPPHAFKNLAKLVRLDLSKNSISEVSDRAFEGLQSLNSLVLYGNNITELPIDALRGLGNLQLLLLNANQLQCIRSGTFDHVPKLNLLSLYDNQIRSISEKTFKNLTRLSTIHLAKNPLICDCNLEWLARWNQERNIETSGARCEGPKRLARKKFATLPLNKFRCKASESFITQSADQCFIDFNCPSMCICHGTTVECSNKELEKVPEEIPRYTTHLFLKNNRISTISINSSLHLLTALVKLDLSNNQISSIEDGSLANLKNLKDLNLSNNKLRHFSSSFLGRSSLLEVLVLRSNHLTCINTFTFANLTHLQFLSLAQNNIQCLTAKAFEGMNELRSIQISGNDIPCDCRISPIVEWLQANSTRSLDTDQCPNSASASISQLNLSNLKCSDHSNEMCSESGDYCPLGCTCQDNVVRCSNKDLTDFPAGIPIDTVELFLDSNRIQEIPIDQISRLSNLVKLDLSHNQIISIENHTFSNLTKLSTLIISYNKLQCLQPQAFAGLNGLRILSLHGNDLSVLPESAFESLKNITHIAVGSNSLYCDCQMSWFSRWIKQRFVEAGIARCESPKSVANQLLLTALPSQFVCSNPIPNNIAAKCNACLNSPCKNKAKCSATSGKDYECQCPAGYHGKNCELQIDACYGHPCMNNATCKVIQAGRFSCVCPKGFEGAYCEKNIDDCLNNKCQNGGKCVDLVNSYRCECPAEFSGKFCDNKLEYCSKGLNPCENGSKCHKKNDSYECSCLPGFEGKNCETNIDDCGNHECRNEGICVDGITTYSCRCVMGFTGQFCDIPPMDENMYQSTASCQSSMCGKGSCYHNEELNEYECRCNEGFGGPKCDKQLSIGFNRIGSYLALEPWENNGNVSMILRTTNKTGLLFYYGDEHFLSAELFDGRIKVAFYIGNYPASHMYSYVTVNDGMPHKISLSLDGKKCHLQVDENPVQTVENDGKINKMDVGSKQLLYLGGLPEKEANRAKNNFHIREQDSMKGCLSQVHVNGKLIDLKTAVENVKTDEGCSSVIDLCSGVECGHGTCETNSTSHTGYFCRCKLGYSGEKCSEREITCNKDKFRKYHIEGDCQSVDEIKNAECNGYCGDGEECCHAVKTKKRRVKMTCKDGSHKIAVVNIIRKCQCVDFCPARDFIKFVR</sequence>
<dbReference type="PRINTS" id="PR00019">
    <property type="entry name" value="LEURICHRPT"/>
</dbReference>
<dbReference type="Pfam" id="PF13855">
    <property type="entry name" value="LRR_8"/>
    <property type="match status" value="6"/>
</dbReference>
<comment type="similarity">
    <text evidence="3 22">Belongs to the amiloride-sensitive sodium channel (TC 1.A.6) family.</text>
</comment>
<feature type="domain" description="EGF-like" evidence="27">
    <location>
        <begin position="1626"/>
        <end position="1661"/>
    </location>
</feature>
<keyword evidence="29" id="KW-1185">Reference proteome</keyword>
<comment type="caution">
    <text evidence="21">Lacks conserved residue(s) required for the propagation of feature annotation.</text>
</comment>
<feature type="transmembrane region" description="Helical" evidence="24">
    <location>
        <begin position="105"/>
        <end position="126"/>
    </location>
</feature>
<dbReference type="OrthoDB" id="283575at2759"/>
<dbReference type="InterPro" id="IPR006207">
    <property type="entry name" value="Cys_knot_C"/>
</dbReference>
<dbReference type="PROSITE" id="PS01225">
    <property type="entry name" value="CTCK_2"/>
    <property type="match status" value="1"/>
</dbReference>
<feature type="disulfide bond" evidence="21">
    <location>
        <begin position="2047"/>
        <end position="2057"/>
    </location>
</feature>
<dbReference type="CDD" id="cd00110">
    <property type="entry name" value="LamG"/>
    <property type="match status" value="1"/>
</dbReference>
<evidence type="ECO:0000256" key="14">
    <source>
        <dbReference type="ARBA" id="ARBA00023053"/>
    </source>
</evidence>
<dbReference type="PROSITE" id="PS00022">
    <property type="entry name" value="EGF_1"/>
    <property type="match status" value="7"/>
</dbReference>
<dbReference type="FunFam" id="3.80.10.10:FF:000032">
    <property type="entry name" value="Slit homolog 2 (Drosophila)"/>
    <property type="match status" value="1"/>
</dbReference>
<dbReference type="PROSITE" id="PS00010">
    <property type="entry name" value="ASX_HYDROXYL"/>
    <property type="match status" value="2"/>
</dbReference>
<evidence type="ECO:0000256" key="15">
    <source>
        <dbReference type="ARBA" id="ARBA00023065"/>
    </source>
</evidence>
<dbReference type="PROSITE" id="PS51450">
    <property type="entry name" value="LRR"/>
    <property type="match status" value="5"/>
</dbReference>
<dbReference type="FunFam" id="2.10.25.10:FF:000063">
    <property type="entry name" value="Slit guidance ligand 2"/>
    <property type="match status" value="1"/>
</dbReference>
<dbReference type="SMART" id="SM00179">
    <property type="entry name" value="EGF_CA"/>
    <property type="match status" value="5"/>
</dbReference>
<comment type="subcellular location">
    <subcellularLocation>
        <location evidence="1">Membrane</location>
        <topology evidence="1">Multi-pass membrane protein</topology>
    </subcellularLocation>
    <subcellularLocation>
        <location evidence="2">Secreted</location>
    </subcellularLocation>
</comment>
<dbReference type="InterPro" id="IPR001881">
    <property type="entry name" value="EGF-like_Ca-bd_dom"/>
</dbReference>
<evidence type="ECO:0000256" key="6">
    <source>
        <dbReference type="ARBA" id="ARBA00022473"/>
    </source>
</evidence>
<comment type="caution">
    <text evidence="28">The sequence shown here is derived from an EMBL/GenBank/DDBJ whole genome shotgun (WGS) entry which is preliminary data.</text>
</comment>
<dbReference type="PROSITE" id="PS01185">
    <property type="entry name" value="CTCK_1"/>
    <property type="match status" value="1"/>
</dbReference>
<feature type="disulfide bond" evidence="21">
    <location>
        <begin position="1854"/>
        <end position="1863"/>
    </location>
</feature>
<dbReference type="SUPFAM" id="SSF57196">
    <property type="entry name" value="EGF/Laminin"/>
    <property type="match status" value="5"/>
</dbReference>
<dbReference type="PANTHER" id="PTHR24369">
    <property type="entry name" value="ANTIGEN BSP, PUTATIVE-RELATED"/>
    <property type="match status" value="1"/>
</dbReference>
<keyword evidence="19 22" id="KW-0739">Sodium transport</keyword>
<feature type="disulfide bond" evidence="21">
    <location>
        <begin position="2071"/>
        <end position="2080"/>
    </location>
</feature>
<dbReference type="SMART" id="SM00282">
    <property type="entry name" value="LamG"/>
    <property type="match status" value="1"/>
</dbReference>
<evidence type="ECO:0000256" key="23">
    <source>
        <dbReference type="SAM" id="MobiDB-lite"/>
    </source>
</evidence>
<dbReference type="FunFam" id="3.80.10.10:FF:000770">
    <property type="entry name" value="Uncharacterized protein"/>
    <property type="match status" value="1"/>
</dbReference>
<keyword evidence="11" id="KW-0732">Signal</keyword>
<evidence type="ECO:0000256" key="2">
    <source>
        <dbReference type="ARBA" id="ARBA00004613"/>
    </source>
</evidence>
<keyword evidence="15 22" id="KW-0406">Ion transport</keyword>
<dbReference type="InterPro" id="IPR018097">
    <property type="entry name" value="EGF_Ca-bd_CS"/>
</dbReference>
<dbReference type="PROSITE" id="PS50026">
    <property type="entry name" value="EGF_3"/>
    <property type="match status" value="7"/>
</dbReference>
<keyword evidence="17 21" id="KW-1015">Disulfide bond</keyword>
<accession>A0A9P1N957</accession>
<evidence type="ECO:0000256" key="3">
    <source>
        <dbReference type="ARBA" id="ARBA00007193"/>
    </source>
</evidence>
<dbReference type="SMART" id="SM00365">
    <property type="entry name" value="LRR_SD22"/>
    <property type="match status" value="10"/>
</dbReference>
<evidence type="ECO:0000313" key="29">
    <source>
        <dbReference type="Proteomes" id="UP001152747"/>
    </source>
</evidence>
<evidence type="ECO:0000256" key="12">
    <source>
        <dbReference type="ARBA" id="ARBA00022737"/>
    </source>
</evidence>
<dbReference type="EMBL" id="CANHGI010000006">
    <property type="protein sequence ID" value="CAI5455769.1"/>
    <property type="molecule type" value="Genomic_DNA"/>
</dbReference>
<evidence type="ECO:0000256" key="20">
    <source>
        <dbReference type="ARBA" id="ARBA00023303"/>
    </source>
</evidence>
<keyword evidence="13 24" id="KW-1133">Transmembrane helix</keyword>
<dbReference type="FunFam" id="2.10.25.10:FF:000851">
    <property type="entry name" value="Slit homolog 1 protein"/>
    <property type="match status" value="1"/>
</dbReference>
<keyword evidence="4 22" id="KW-0813">Transport</keyword>
<evidence type="ECO:0000256" key="5">
    <source>
        <dbReference type="ARBA" id="ARBA00022461"/>
    </source>
</evidence>
<dbReference type="FunFam" id="3.80.10.10:FF:000002">
    <property type="entry name" value="Slit guidance ligand 2"/>
    <property type="match status" value="2"/>
</dbReference>
<dbReference type="Gene3D" id="2.60.470.10">
    <property type="entry name" value="Acid-sensing ion channels like domains"/>
    <property type="match status" value="2"/>
</dbReference>
<feature type="domain" description="EGF-like" evidence="27">
    <location>
        <begin position="1740"/>
        <end position="1778"/>
    </location>
</feature>
<keyword evidence="18" id="KW-0325">Glycoprotein</keyword>
<dbReference type="Pfam" id="PF01462">
    <property type="entry name" value="LRRNT"/>
    <property type="match status" value="4"/>
</dbReference>
<evidence type="ECO:0000256" key="17">
    <source>
        <dbReference type="ARBA" id="ARBA00023157"/>
    </source>
</evidence>
<evidence type="ECO:0000259" key="27">
    <source>
        <dbReference type="PROSITE" id="PS50026"/>
    </source>
</evidence>
<dbReference type="PROSITE" id="PS50025">
    <property type="entry name" value="LAM_G_DOMAIN"/>
    <property type="match status" value="1"/>
</dbReference>
<keyword evidence="9" id="KW-0433">Leucine-rich repeat</keyword>
<dbReference type="PROSITE" id="PS01206">
    <property type="entry name" value="ASC"/>
    <property type="match status" value="1"/>
</dbReference>
<dbReference type="Proteomes" id="UP001152747">
    <property type="component" value="Unassembled WGS sequence"/>
</dbReference>
<dbReference type="SUPFAM" id="SSF49899">
    <property type="entry name" value="Concanavalin A-like lectins/glucanases"/>
    <property type="match status" value="1"/>
</dbReference>
<dbReference type="PRINTS" id="PR01078">
    <property type="entry name" value="AMINACHANNEL"/>
</dbReference>
<dbReference type="PANTHER" id="PTHR24369:SF210">
    <property type="entry name" value="CHAOPTIN-RELATED"/>
    <property type="match status" value="1"/>
</dbReference>
<feature type="disulfide bond" evidence="21">
    <location>
        <begin position="1806"/>
        <end position="1815"/>
    </location>
</feature>
<evidence type="ECO:0000256" key="9">
    <source>
        <dbReference type="ARBA" id="ARBA00022614"/>
    </source>
</evidence>
<dbReference type="GO" id="GO:0005886">
    <property type="term" value="C:plasma membrane"/>
    <property type="evidence" value="ECO:0007669"/>
    <property type="project" value="TreeGrafter"/>
</dbReference>
<dbReference type="Gene3D" id="2.60.120.200">
    <property type="match status" value="1"/>
</dbReference>
<keyword evidence="20 22" id="KW-0407">Ion channel</keyword>
<keyword evidence="16 24" id="KW-0472">Membrane</keyword>
<dbReference type="FunFam" id="2.10.25.10:FF:000053">
    <property type="entry name" value="Slit guidance ligand 2"/>
    <property type="match status" value="1"/>
</dbReference>
<evidence type="ECO:0000256" key="19">
    <source>
        <dbReference type="ARBA" id="ARBA00023201"/>
    </source>
</evidence>
<evidence type="ECO:0000256" key="4">
    <source>
        <dbReference type="ARBA" id="ARBA00022448"/>
    </source>
</evidence>
<evidence type="ECO:0000256" key="8">
    <source>
        <dbReference type="ARBA" id="ARBA00022536"/>
    </source>
</evidence>
<dbReference type="Gene3D" id="2.10.25.10">
    <property type="entry name" value="Laminin"/>
    <property type="match status" value="6"/>
</dbReference>
<feature type="disulfide bond" evidence="21">
    <location>
        <begin position="1690"/>
        <end position="1699"/>
    </location>
</feature>
<dbReference type="InterPro" id="IPR001873">
    <property type="entry name" value="ENaC"/>
</dbReference>
<dbReference type="FunFam" id="2.10.25.10:FF:000080">
    <property type="entry name" value="Neurogenic locus notch 1"/>
    <property type="match status" value="1"/>
</dbReference>
<dbReference type="Pfam" id="PF02210">
    <property type="entry name" value="Laminin_G_2"/>
    <property type="match status" value="1"/>
</dbReference>
<dbReference type="Pfam" id="PF00858">
    <property type="entry name" value="ASC"/>
    <property type="match status" value="1"/>
</dbReference>
<keyword evidence="7" id="KW-0964">Secreted</keyword>
<dbReference type="SMART" id="SM00041">
    <property type="entry name" value="CT"/>
    <property type="match status" value="1"/>
</dbReference>
<evidence type="ECO:0000256" key="16">
    <source>
        <dbReference type="ARBA" id="ARBA00023136"/>
    </source>
</evidence>
<feature type="domain" description="EGF-like" evidence="27">
    <location>
        <begin position="1780"/>
        <end position="1816"/>
    </location>
</feature>
<feature type="region of interest" description="Disordered" evidence="23">
    <location>
        <begin position="186"/>
        <end position="225"/>
    </location>
</feature>
<dbReference type="NCBIfam" id="TIGR00867">
    <property type="entry name" value="deg-1"/>
    <property type="match status" value="1"/>
</dbReference>
<dbReference type="InterPro" id="IPR013032">
    <property type="entry name" value="EGF-like_CS"/>
</dbReference>
<dbReference type="InterPro" id="IPR020903">
    <property type="entry name" value="ENaC_CS"/>
</dbReference>
<dbReference type="InterPro" id="IPR050541">
    <property type="entry name" value="LRR_TM_domain-containing"/>
</dbReference>
<dbReference type="InterPro" id="IPR001611">
    <property type="entry name" value="Leu-rich_rpt"/>
</dbReference>
<dbReference type="PROSITE" id="PS01186">
    <property type="entry name" value="EGF_2"/>
    <property type="match status" value="6"/>
</dbReference>
<dbReference type="InterPro" id="IPR000372">
    <property type="entry name" value="LRRNT"/>
</dbReference>
<dbReference type="InterPro" id="IPR000742">
    <property type="entry name" value="EGF"/>
</dbReference>
<dbReference type="InterPro" id="IPR013320">
    <property type="entry name" value="ConA-like_dom_sf"/>
</dbReference>
<dbReference type="GO" id="GO:0005272">
    <property type="term" value="F:sodium channel activity"/>
    <property type="evidence" value="ECO:0007669"/>
    <property type="project" value="UniProtKB-KW"/>
</dbReference>
<evidence type="ECO:0000256" key="11">
    <source>
        <dbReference type="ARBA" id="ARBA00022729"/>
    </source>
</evidence>
<keyword evidence="6" id="KW-0217">Developmental protein</keyword>
<name>A0A9P1N957_9PELO</name>
<dbReference type="GO" id="GO:0005509">
    <property type="term" value="F:calcium ion binding"/>
    <property type="evidence" value="ECO:0007669"/>
    <property type="project" value="InterPro"/>
</dbReference>
<keyword evidence="8 21" id="KW-0245">EGF-like domain</keyword>
<dbReference type="FunFam" id="2.10.25.10:FF:000045">
    <property type="entry name" value="Slit guidance ligand 2"/>
    <property type="match status" value="1"/>
</dbReference>
<dbReference type="GO" id="GO:0005576">
    <property type="term" value="C:extracellular region"/>
    <property type="evidence" value="ECO:0007669"/>
    <property type="project" value="UniProtKB-SubCell"/>
</dbReference>
<dbReference type="InterPro" id="IPR054001">
    <property type="entry name" value="Mec-4/10_cyt"/>
</dbReference>
<dbReference type="Pfam" id="PF12661">
    <property type="entry name" value="hEGF"/>
    <property type="match status" value="2"/>
</dbReference>
<dbReference type="InterPro" id="IPR001791">
    <property type="entry name" value="Laminin_G"/>
</dbReference>
<dbReference type="InterPro" id="IPR004726">
    <property type="entry name" value="Deg-1"/>
</dbReference>
<dbReference type="Pfam" id="PF00008">
    <property type="entry name" value="EGF"/>
    <property type="match status" value="3"/>
</dbReference>
<evidence type="ECO:0000256" key="7">
    <source>
        <dbReference type="ARBA" id="ARBA00022525"/>
    </source>
</evidence>
<feature type="domain" description="EGF-like" evidence="27">
    <location>
        <begin position="1663"/>
        <end position="1700"/>
    </location>
</feature>
<feature type="compositionally biased region" description="Low complexity" evidence="23">
    <location>
        <begin position="193"/>
        <end position="208"/>
    </location>
</feature>
<dbReference type="InterPro" id="IPR000483">
    <property type="entry name" value="Cys-rich_flank_reg_C"/>
</dbReference>
<dbReference type="Pfam" id="PF01463">
    <property type="entry name" value="LRRCT"/>
    <property type="match status" value="2"/>
</dbReference>
<dbReference type="PROSITE" id="PS01187">
    <property type="entry name" value="EGF_CA"/>
    <property type="match status" value="2"/>
</dbReference>
<dbReference type="SMART" id="SM00013">
    <property type="entry name" value="LRRNT"/>
    <property type="match status" value="4"/>
</dbReference>
<feature type="disulfide bond" evidence="21">
    <location>
        <begin position="1728"/>
        <end position="1737"/>
    </location>
</feature>
<dbReference type="SMART" id="SM00181">
    <property type="entry name" value="EGF"/>
    <property type="match status" value="7"/>
</dbReference>
<evidence type="ECO:0000256" key="10">
    <source>
        <dbReference type="ARBA" id="ARBA00022692"/>
    </source>
</evidence>
<feature type="disulfide bond" evidence="21">
    <location>
        <begin position="1768"/>
        <end position="1777"/>
    </location>
</feature>
<dbReference type="InterPro" id="IPR000152">
    <property type="entry name" value="EGF-type_Asp/Asn_hydroxyl_site"/>
</dbReference>
<dbReference type="SMART" id="SM00082">
    <property type="entry name" value="LRRCT"/>
    <property type="match status" value="4"/>
</dbReference>
<evidence type="ECO:0000313" key="28">
    <source>
        <dbReference type="EMBL" id="CAI5455769.1"/>
    </source>
</evidence>
<dbReference type="FunFam" id="2.60.470.10:FF:000004">
    <property type="entry name" value="Degenerin unc-8"/>
    <property type="match status" value="1"/>
</dbReference>
<evidence type="ECO:0000256" key="1">
    <source>
        <dbReference type="ARBA" id="ARBA00004141"/>
    </source>
</evidence>
<protein>
    <submittedName>
        <fullName evidence="28">Uncharacterized protein</fullName>
    </submittedName>
</protein>
<dbReference type="CDD" id="cd00054">
    <property type="entry name" value="EGF_CA"/>
    <property type="match status" value="5"/>
</dbReference>
<evidence type="ECO:0000256" key="24">
    <source>
        <dbReference type="SAM" id="Phobius"/>
    </source>
</evidence>
<dbReference type="Pfam" id="PF22214">
    <property type="entry name" value="Mec-4_10_cyt"/>
    <property type="match status" value="1"/>
</dbReference>
<evidence type="ECO:0000259" key="26">
    <source>
        <dbReference type="PROSITE" id="PS50025"/>
    </source>
</evidence>
<keyword evidence="12" id="KW-0677">Repeat</keyword>
<proteinExistence type="inferred from homology"/>
<dbReference type="SMART" id="SM00369">
    <property type="entry name" value="LRR_TYP"/>
    <property type="match status" value="15"/>
</dbReference>
<dbReference type="GO" id="GO:0007399">
    <property type="term" value="P:nervous system development"/>
    <property type="evidence" value="ECO:0007669"/>
    <property type="project" value="UniProtKB-ARBA"/>
</dbReference>
<keyword evidence="5 22" id="KW-0894">Sodium channel</keyword>
<keyword evidence="14" id="KW-0915">Sodium</keyword>
<evidence type="ECO:0000256" key="13">
    <source>
        <dbReference type="ARBA" id="ARBA00022989"/>
    </source>
</evidence>
<evidence type="ECO:0000256" key="18">
    <source>
        <dbReference type="ARBA" id="ARBA00023180"/>
    </source>
</evidence>
<keyword evidence="10 22" id="KW-0812">Transmembrane</keyword>
<feature type="disulfide bond" evidence="21">
    <location>
        <begin position="2052"/>
        <end position="2069"/>
    </location>
</feature>
<dbReference type="InterPro" id="IPR032675">
    <property type="entry name" value="LRR_dom_sf"/>
</dbReference>
<feature type="domain" description="EGF-like" evidence="27">
    <location>
        <begin position="1702"/>
        <end position="1738"/>
    </location>
</feature>
<feature type="domain" description="Laminin G" evidence="26">
    <location>
        <begin position="1867"/>
        <end position="2040"/>
    </location>
</feature>
<feature type="disulfide bond" evidence="21">
    <location>
        <begin position="1651"/>
        <end position="1660"/>
    </location>
</feature>
<dbReference type="SMART" id="SM00364">
    <property type="entry name" value="LRR_BAC"/>
    <property type="match status" value="6"/>
</dbReference>
<evidence type="ECO:0000256" key="21">
    <source>
        <dbReference type="PROSITE-ProRule" id="PRU00076"/>
    </source>
</evidence>
<gene>
    <name evidence="28" type="ORF">CAMP_LOCUS18406</name>
</gene>
<evidence type="ECO:0000256" key="22">
    <source>
        <dbReference type="RuleBase" id="RU000679"/>
    </source>
</evidence>
<dbReference type="Gene3D" id="3.80.10.10">
    <property type="entry name" value="Ribonuclease Inhibitor"/>
    <property type="match status" value="5"/>
</dbReference>